<comment type="caution">
    <text evidence="1">The sequence shown here is derived from an EMBL/GenBank/DDBJ whole genome shotgun (WGS) entry which is preliminary data.</text>
</comment>
<proteinExistence type="predicted"/>
<dbReference type="AlphaFoldDB" id="A0AAN9MF24"/>
<protein>
    <submittedName>
        <fullName evidence="1">Uncharacterized protein</fullName>
    </submittedName>
</protein>
<name>A0AAN9MF24_CANGL</name>
<keyword evidence="2" id="KW-1185">Reference proteome</keyword>
<gene>
    <name evidence="1" type="ORF">VNO77_08290</name>
</gene>
<sequence length="100" mass="11672">MNHVSSSKKVPLETQLRLISSLPDAELFPHSKRSSFLEKDDDVIPDFLRDQCRLQASEKQREKLFLPLLEQSPKIKIDPPFLPHFPSFIPHLKFPLFFCV</sequence>
<organism evidence="1 2">
    <name type="scientific">Canavalia gladiata</name>
    <name type="common">Sword bean</name>
    <name type="synonym">Dolichos gladiatus</name>
    <dbReference type="NCBI Taxonomy" id="3824"/>
    <lineage>
        <taxon>Eukaryota</taxon>
        <taxon>Viridiplantae</taxon>
        <taxon>Streptophyta</taxon>
        <taxon>Embryophyta</taxon>
        <taxon>Tracheophyta</taxon>
        <taxon>Spermatophyta</taxon>
        <taxon>Magnoliopsida</taxon>
        <taxon>eudicotyledons</taxon>
        <taxon>Gunneridae</taxon>
        <taxon>Pentapetalae</taxon>
        <taxon>rosids</taxon>
        <taxon>fabids</taxon>
        <taxon>Fabales</taxon>
        <taxon>Fabaceae</taxon>
        <taxon>Papilionoideae</taxon>
        <taxon>50 kb inversion clade</taxon>
        <taxon>NPAAA clade</taxon>
        <taxon>indigoferoid/millettioid clade</taxon>
        <taxon>Phaseoleae</taxon>
        <taxon>Canavalia</taxon>
    </lineage>
</organism>
<reference evidence="1 2" key="1">
    <citation type="submission" date="2024-01" db="EMBL/GenBank/DDBJ databases">
        <title>The genomes of 5 underutilized Papilionoideae crops provide insights into root nodulation and disease resistanc.</title>
        <authorList>
            <person name="Jiang F."/>
        </authorList>
    </citation>
    <scope>NUCLEOTIDE SEQUENCE [LARGE SCALE GENOMIC DNA]</scope>
    <source>
        <strain evidence="1">LVBAO_FW01</strain>
        <tissue evidence="1">Leaves</tissue>
    </source>
</reference>
<dbReference type="EMBL" id="JAYMYQ010000002">
    <property type="protein sequence ID" value="KAK7350138.1"/>
    <property type="molecule type" value="Genomic_DNA"/>
</dbReference>
<accession>A0AAN9MF24</accession>
<dbReference type="Proteomes" id="UP001367508">
    <property type="component" value="Unassembled WGS sequence"/>
</dbReference>
<evidence type="ECO:0000313" key="2">
    <source>
        <dbReference type="Proteomes" id="UP001367508"/>
    </source>
</evidence>
<evidence type="ECO:0000313" key="1">
    <source>
        <dbReference type="EMBL" id="KAK7350138.1"/>
    </source>
</evidence>